<dbReference type="GO" id="GO:0016987">
    <property type="term" value="F:sigma factor activity"/>
    <property type="evidence" value="ECO:0007669"/>
    <property type="project" value="UniProtKB-KW"/>
</dbReference>
<accession>A0A518DID0</accession>
<evidence type="ECO:0000256" key="5">
    <source>
        <dbReference type="SAM" id="MobiDB-lite"/>
    </source>
</evidence>
<protein>
    <submittedName>
        <fullName evidence="7">RNA polymerase sigma factor</fullName>
    </submittedName>
</protein>
<dbReference type="GO" id="GO:0006352">
    <property type="term" value="P:DNA-templated transcription initiation"/>
    <property type="evidence" value="ECO:0007669"/>
    <property type="project" value="InterPro"/>
</dbReference>
<organism evidence="7 8">
    <name type="scientific">Pirellulimonas nuda</name>
    <dbReference type="NCBI Taxonomy" id="2528009"/>
    <lineage>
        <taxon>Bacteria</taxon>
        <taxon>Pseudomonadati</taxon>
        <taxon>Planctomycetota</taxon>
        <taxon>Planctomycetia</taxon>
        <taxon>Pirellulales</taxon>
        <taxon>Lacipirellulaceae</taxon>
        <taxon>Pirellulimonas</taxon>
    </lineage>
</organism>
<evidence type="ECO:0000256" key="4">
    <source>
        <dbReference type="ARBA" id="ARBA00023163"/>
    </source>
</evidence>
<feature type="domain" description="RNA polymerase sigma-70 region 2" evidence="6">
    <location>
        <begin position="36"/>
        <end position="105"/>
    </location>
</feature>
<evidence type="ECO:0000256" key="2">
    <source>
        <dbReference type="ARBA" id="ARBA00023082"/>
    </source>
</evidence>
<evidence type="ECO:0000256" key="3">
    <source>
        <dbReference type="ARBA" id="ARBA00023125"/>
    </source>
</evidence>
<keyword evidence="1" id="KW-0805">Transcription regulation</keyword>
<keyword evidence="8" id="KW-1185">Reference proteome</keyword>
<dbReference type="OrthoDB" id="254728at2"/>
<dbReference type="KEGG" id="pnd:Pla175_46630"/>
<keyword evidence="2" id="KW-0731">Sigma factor</keyword>
<dbReference type="EMBL" id="CP036291">
    <property type="protein sequence ID" value="QDU91243.1"/>
    <property type="molecule type" value="Genomic_DNA"/>
</dbReference>
<reference evidence="7 8" key="1">
    <citation type="submission" date="2019-02" db="EMBL/GenBank/DDBJ databases">
        <title>Deep-cultivation of Planctomycetes and their phenomic and genomic characterization uncovers novel biology.</title>
        <authorList>
            <person name="Wiegand S."/>
            <person name="Jogler M."/>
            <person name="Boedeker C."/>
            <person name="Pinto D."/>
            <person name="Vollmers J."/>
            <person name="Rivas-Marin E."/>
            <person name="Kohn T."/>
            <person name="Peeters S.H."/>
            <person name="Heuer A."/>
            <person name="Rast P."/>
            <person name="Oberbeckmann S."/>
            <person name="Bunk B."/>
            <person name="Jeske O."/>
            <person name="Meyerdierks A."/>
            <person name="Storesund J.E."/>
            <person name="Kallscheuer N."/>
            <person name="Luecker S."/>
            <person name="Lage O.M."/>
            <person name="Pohl T."/>
            <person name="Merkel B.J."/>
            <person name="Hornburger P."/>
            <person name="Mueller R.-W."/>
            <person name="Bruemmer F."/>
            <person name="Labrenz M."/>
            <person name="Spormann A.M."/>
            <person name="Op den Camp H."/>
            <person name="Overmann J."/>
            <person name="Amann R."/>
            <person name="Jetten M.S.M."/>
            <person name="Mascher T."/>
            <person name="Medema M.H."/>
            <person name="Devos D.P."/>
            <person name="Kaster A.-K."/>
            <person name="Ovreas L."/>
            <person name="Rohde M."/>
            <person name="Galperin M.Y."/>
            <person name="Jogler C."/>
        </authorList>
    </citation>
    <scope>NUCLEOTIDE SEQUENCE [LARGE SCALE GENOMIC DNA]</scope>
    <source>
        <strain evidence="7 8">Pla175</strain>
    </source>
</reference>
<sequence length="245" mass="28003">MASPDDHLSQIDTLWSVVQQAHGGDRDRIESAQKLLLDRYGGAVHRYALAALRNEEQADEVFQEFALRFVRGDFGRADPARGRFRSFVKTTVFHLIIDQQRRKQRDKRQGQFLTATPEPAAATEEDRDALFDQSWRDDLLARAWQKLEALEEQSGKPYHTALRTRVEYPDLRSPELAERLAETLGKPMTSGAARVLLHRAREAFAEGLLTEVRDTLRDDSPEGLEDELIALGLYEYCRPILEKQG</sequence>
<dbReference type="GO" id="GO:0003677">
    <property type="term" value="F:DNA binding"/>
    <property type="evidence" value="ECO:0007669"/>
    <property type="project" value="UniProtKB-KW"/>
</dbReference>
<keyword evidence="3" id="KW-0238">DNA-binding</keyword>
<proteinExistence type="predicted"/>
<dbReference type="InterPro" id="IPR007627">
    <property type="entry name" value="RNA_pol_sigma70_r2"/>
</dbReference>
<dbReference type="InterPro" id="IPR013325">
    <property type="entry name" value="RNA_pol_sigma_r2"/>
</dbReference>
<evidence type="ECO:0000313" key="7">
    <source>
        <dbReference type="EMBL" id="QDU91243.1"/>
    </source>
</evidence>
<dbReference type="PANTHER" id="PTHR43133">
    <property type="entry name" value="RNA POLYMERASE ECF-TYPE SIGMA FACTO"/>
    <property type="match status" value="1"/>
</dbReference>
<evidence type="ECO:0000313" key="8">
    <source>
        <dbReference type="Proteomes" id="UP000317429"/>
    </source>
</evidence>
<dbReference type="InterPro" id="IPR039425">
    <property type="entry name" value="RNA_pol_sigma-70-like"/>
</dbReference>
<feature type="region of interest" description="Disordered" evidence="5">
    <location>
        <begin position="104"/>
        <end position="126"/>
    </location>
</feature>
<dbReference type="AlphaFoldDB" id="A0A518DID0"/>
<dbReference type="PANTHER" id="PTHR43133:SF8">
    <property type="entry name" value="RNA POLYMERASE SIGMA FACTOR HI_1459-RELATED"/>
    <property type="match status" value="1"/>
</dbReference>
<evidence type="ECO:0000259" key="6">
    <source>
        <dbReference type="Pfam" id="PF04542"/>
    </source>
</evidence>
<evidence type="ECO:0000256" key="1">
    <source>
        <dbReference type="ARBA" id="ARBA00023015"/>
    </source>
</evidence>
<dbReference type="SUPFAM" id="SSF88946">
    <property type="entry name" value="Sigma2 domain of RNA polymerase sigma factors"/>
    <property type="match status" value="1"/>
</dbReference>
<gene>
    <name evidence="7" type="ORF">Pla175_46630</name>
</gene>
<dbReference type="Pfam" id="PF04542">
    <property type="entry name" value="Sigma70_r2"/>
    <property type="match status" value="1"/>
</dbReference>
<dbReference type="Gene3D" id="1.10.1740.10">
    <property type="match status" value="1"/>
</dbReference>
<dbReference type="RefSeq" id="WP_145291171.1">
    <property type="nucleotide sequence ID" value="NZ_CP036291.1"/>
</dbReference>
<name>A0A518DID0_9BACT</name>
<dbReference type="Proteomes" id="UP000317429">
    <property type="component" value="Chromosome"/>
</dbReference>
<keyword evidence="4" id="KW-0804">Transcription</keyword>